<accession>A0A6J4U5H2</accession>
<evidence type="ECO:0000313" key="1">
    <source>
        <dbReference type="EMBL" id="CAA9538722.1"/>
    </source>
</evidence>
<proteinExistence type="predicted"/>
<name>A0A6J4U5H2_9BACT</name>
<organism evidence="1">
    <name type="scientific">uncultured Thermomicrobiales bacterium</name>
    <dbReference type="NCBI Taxonomy" id="1645740"/>
    <lineage>
        <taxon>Bacteria</taxon>
        <taxon>Pseudomonadati</taxon>
        <taxon>Thermomicrobiota</taxon>
        <taxon>Thermomicrobia</taxon>
        <taxon>Thermomicrobiales</taxon>
        <taxon>environmental samples</taxon>
    </lineage>
</organism>
<reference evidence="1" key="1">
    <citation type="submission" date="2020-02" db="EMBL/GenBank/DDBJ databases">
        <authorList>
            <person name="Meier V. D."/>
        </authorList>
    </citation>
    <scope>NUCLEOTIDE SEQUENCE</scope>
    <source>
        <strain evidence="1">AVDCRST_MAG49</strain>
    </source>
</reference>
<gene>
    <name evidence="1" type="ORF">AVDCRST_MAG49-608</name>
</gene>
<dbReference type="AlphaFoldDB" id="A0A6J4U5H2"/>
<sequence length="38" mass="4330">MSAGARAIEPRAQYVEHDRQISIYPPNFTGLIRVTQSR</sequence>
<dbReference type="EMBL" id="CADCWG010000036">
    <property type="protein sequence ID" value="CAA9538722.1"/>
    <property type="molecule type" value="Genomic_DNA"/>
</dbReference>
<protein>
    <submittedName>
        <fullName evidence="1">Uncharacterized protein</fullName>
    </submittedName>
</protein>